<dbReference type="PANTHER" id="PTHR43054">
    <property type="match status" value="1"/>
</dbReference>
<feature type="domain" description="Gfo/Idh/MocA-like oxidoreductase N-terminal" evidence="2">
    <location>
        <begin position="1"/>
        <end position="120"/>
    </location>
</feature>
<reference evidence="4 5" key="1">
    <citation type="submission" date="2018-11" db="EMBL/GenBank/DDBJ databases">
        <authorList>
            <person name="Ye M.-Q."/>
            <person name="Du Z.-J."/>
        </authorList>
    </citation>
    <scope>NUCLEOTIDE SEQUENCE [LARGE SCALE GENOMIC DNA]</scope>
    <source>
        <strain evidence="4 5">U0105</strain>
    </source>
</reference>
<dbReference type="GO" id="GO:0000166">
    <property type="term" value="F:nucleotide binding"/>
    <property type="evidence" value="ECO:0007669"/>
    <property type="project" value="InterPro"/>
</dbReference>
<evidence type="ECO:0000313" key="4">
    <source>
        <dbReference type="EMBL" id="RPJ68081.1"/>
    </source>
</evidence>
<feature type="domain" description="GFO/IDH/MocA-like oxidoreductase" evidence="3">
    <location>
        <begin position="139"/>
        <end position="248"/>
    </location>
</feature>
<dbReference type="OrthoDB" id="9774191at2"/>
<keyword evidence="5" id="KW-1185">Reference proteome</keyword>
<organism evidence="4 5">
    <name type="scientific">Alteromonas sediminis</name>
    <dbReference type="NCBI Taxonomy" id="2259342"/>
    <lineage>
        <taxon>Bacteria</taxon>
        <taxon>Pseudomonadati</taxon>
        <taxon>Pseudomonadota</taxon>
        <taxon>Gammaproteobacteria</taxon>
        <taxon>Alteromonadales</taxon>
        <taxon>Alteromonadaceae</taxon>
        <taxon>Alteromonas/Salinimonas group</taxon>
        <taxon>Alteromonas</taxon>
    </lineage>
</organism>
<sequence length="329" mass="36378">MNFVIVGTNFISDTFLEAANTLSDFHLYGVCSRQRETGQSFLAKHNCEHAKVFTSVEQVCADPNVQCVYIASPNSFHEHQAVMCLSSGKHVLGEKPSAANSRQLENIIKASESNNCLYMEALMTTHLPNFRRIEEAIVKIGKVRKYIGQFSQYSSRYDKHKRGEKVNTFLPDYANGALVDIGIYPLYTAVALFGKPESVLASGLMLDSGVDGAGDLILHYPDKQAVISYSKINNGDNISEIQGELGRIQISGPSLLEQVDLYLNDGTHERLSEQCNDHFMAHEVEHFIALVAAGKTQSPINTFELSRQVIAILDDARAQIGVIYPSDSE</sequence>
<dbReference type="RefSeq" id="WP_124026083.1">
    <property type="nucleotide sequence ID" value="NZ_JBHRSN010000005.1"/>
</dbReference>
<dbReference type="AlphaFoldDB" id="A0A3N5YQ26"/>
<dbReference type="InterPro" id="IPR000683">
    <property type="entry name" value="Gfo/Idh/MocA-like_OxRdtase_N"/>
</dbReference>
<dbReference type="Proteomes" id="UP000275281">
    <property type="component" value="Unassembled WGS sequence"/>
</dbReference>
<dbReference type="InterPro" id="IPR055170">
    <property type="entry name" value="GFO_IDH_MocA-like_dom"/>
</dbReference>
<dbReference type="Pfam" id="PF01408">
    <property type="entry name" value="GFO_IDH_MocA"/>
    <property type="match status" value="1"/>
</dbReference>
<dbReference type="Pfam" id="PF22725">
    <property type="entry name" value="GFO_IDH_MocA_C3"/>
    <property type="match status" value="1"/>
</dbReference>
<dbReference type="Gene3D" id="3.40.50.720">
    <property type="entry name" value="NAD(P)-binding Rossmann-like Domain"/>
    <property type="match status" value="1"/>
</dbReference>
<proteinExistence type="predicted"/>
<comment type="caution">
    <text evidence="4">The sequence shown here is derived from an EMBL/GenBank/DDBJ whole genome shotgun (WGS) entry which is preliminary data.</text>
</comment>
<evidence type="ECO:0000259" key="2">
    <source>
        <dbReference type="Pfam" id="PF01408"/>
    </source>
</evidence>
<gene>
    <name evidence="4" type="ORF">DRW07_01320</name>
</gene>
<dbReference type="Gene3D" id="3.30.360.10">
    <property type="entry name" value="Dihydrodipicolinate Reductase, domain 2"/>
    <property type="match status" value="1"/>
</dbReference>
<dbReference type="SUPFAM" id="SSF51735">
    <property type="entry name" value="NAD(P)-binding Rossmann-fold domains"/>
    <property type="match status" value="1"/>
</dbReference>
<evidence type="ECO:0000259" key="3">
    <source>
        <dbReference type="Pfam" id="PF22725"/>
    </source>
</evidence>
<evidence type="ECO:0000313" key="5">
    <source>
        <dbReference type="Proteomes" id="UP000275281"/>
    </source>
</evidence>
<name>A0A3N5YQ26_9ALTE</name>
<dbReference type="SUPFAM" id="SSF55347">
    <property type="entry name" value="Glyceraldehyde-3-phosphate dehydrogenase-like, C-terminal domain"/>
    <property type="match status" value="1"/>
</dbReference>
<evidence type="ECO:0000256" key="1">
    <source>
        <dbReference type="ARBA" id="ARBA00022729"/>
    </source>
</evidence>
<dbReference type="PANTHER" id="PTHR43054:SF1">
    <property type="entry name" value="SCYLLO-INOSITOL 2-DEHYDROGENASE (NADP(+)) IOLU"/>
    <property type="match status" value="1"/>
</dbReference>
<dbReference type="EMBL" id="RPOK01000001">
    <property type="protein sequence ID" value="RPJ68081.1"/>
    <property type="molecule type" value="Genomic_DNA"/>
</dbReference>
<keyword evidence="1" id="KW-0732">Signal</keyword>
<accession>A0A3N5YQ26</accession>
<dbReference type="InterPro" id="IPR036291">
    <property type="entry name" value="NAD(P)-bd_dom_sf"/>
</dbReference>
<protein>
    <submittedName>
        <fullName evidence="4">Gfo/Idh/MocA family oxidoreductase</fullName>
    </submittedName>
</protein>